<feature type="domain" description="ABC transmembrane type-1" evidence="14">
    <location>
        <begin position="246"/>
        <end position="555"/>
    </location>
</feature>
<keyword evidence="6" id="KW-0677">Repeat</keyword>
<feature type="transmembrane region" description="Helical" evidence="12">
    <location>
        <begin position="412"/>
        <end position="435"/>
    </location>
</feature>
<feature type="transmembrane region" description="Helical" evidence="12">
    <location>
        <begin position="114"/>
        <end position="132"/>
    </location>
</feature>
<dbReference type="PROSITE" id="PS00211">
    <property type="entry name" value="ABC_TRANSPORTER_1"/>
    <property type="match status" value="2"/>
</dbReference>
<evidence type="ECO:0000256" key="8">
    <source>
        <dbReference type="ARBA" id="ARBA00022840"/>
    </source>
</evidence>
<proteinExistence type="inferred from homology"/>
<dbReference type="InterPro" id="IPR003439">
    <property type="entry name" value="ABC_transporter-like_ATP-bd"/>
</dbReference>
<dbReference type="FunFam" id="3.40.50.300:FF:000074">
    <property type="entry name" value="Multidrug resistance-associated protein 5 isoform 1"/>
    <property type="match status" value="1"/>
</dbReference>
<feature type="transmembrane region" description="Helical" evidence="12">
    <location>
        <begin position="493"/>
        <end position="516"/>
    </location>
</feature>
<keyword evidence="5 12" id="KW-0812">Transmembrane</keyword>
<keyword evidence="10 12" id="KW-0472">Membrane</keyword>
<dbReference type="InterPro" id="IPR011527">
    <property type="entry name" value="ABC1_TM_dom"/>
</dbReference>
<dbReference type="CDD" id="cd03250">
    <property type="entry name" value="ABCC_MRP_domain1"/>
    <property type="match status" value="1"/>
</dbReference>
<dbReference type="GO" id="GO:0140359">
    <property type="term" value="F:ABC-type transporter activity"/>
    <property type="evidence" value="ECO:0007669"/>
    <property type="project" value="InterPro"/>
</dbReference>
<dbReference type="PROSITE" id="PS50893">
    <property type="entry name" value="ABC_TRANSPORTER_2"/>
    <property type="match status" value="2"/>
</dbReference>
<dbReference type="CDD" id="cd18603">
    <property type="entry name" value="ABC_6TM_MRP1_2_3_6_D2_like"/>
    <property type="match status" value="1"/>
</dbReference>
<keyword evidence="7" id="KW-0547">Nucleotide-binding</keyword>
<feature type="transmembrane region" description="Helical" evidence="12">
    <location>
        <begin position="385"/>
        <end position="406"/>
    </location>
</feature>
<feature type="compositionally biased region" description="Low complexity" evidence="11">
    <location>
        <begin position="830"/>
        <end position="841"/>
    </location>
</feature>
<accession>A0A165BBL4</accession>
<dbReference type="InterPro" id="IPR036640">
    <property type="entry name" value="ABC1_TM_sf"/>
</dbReference>
<evidence type="ECO:0000256" key="10">
    <source>
        <dbReference type="ARBA" id="ARBA00023136"/>
    </source>
</evidence>
<dbReference type="Pfam" id="PF24357">
    <property type="entry name" value="TMD0_ABC"/>
    <property type="match status" value="1"/>
</dbReference>
<dbReference type="OrthoDB" id="6500128at2759"/>
<feature type="transmembrane region" description="Helical" evidence="12">
    <location>
        <begin position="30"/>
        <end position="52"/>
    </location>
</feature>
<dbReference type="PANTHER" id="PTHR24223">
    <property type="entry name" value="ATP-BINDING CASSETTE SUB-FAMILY C"/>
    <property type="match status" value="1"/>
</dbReference>
<dbReference type="SUPFAM" id="SSF90123">
    <property type="entry name" value="ABC transporter transmembrane region"/>
    <property type="match status" value="2"/>
</dbReference>
<dbReference type="InParanoid" id="A0A165BBL4"/>
<evidence type="ECO:0000259" key="14">
    <source>
        <dbReference type="PROSITE" id="PS50929"/>
    </source>
</evidence>
<dbReference type="PANTHER" id="PTHR24223:SF443">
    <property type="entry name" value="MULTIDRUG-RESISTANCE LIKE PROTEIN 1, ISOFORM I"/>
    <property type="match status" value="1"/>
</dbReference>
<dbReference type="SUPFAM" id="SSF52540">
    <property type="entry name" value="P-loop containing nucleoside triphosphate hydrolases"/>
    <property type="match status" value="2"/>
</dbReference>
<dbReference type="Gene3D" id="1.20.1560.10">
    <property type="entry name" value="ABC transporter type 1, transmembrane domain"/>
    <property type="match status" value="2"/>
</dbReference>
<dbReference type="CDD" id="cd18595">
    <property type="entry name" value="ABC_6TM_MRP1_2_3_6_D1_like"/>
    <property type="match status" value="1"/>
</dbReference>
<evidence type="ECO:0000256" key="5">
    <source>
        <dbReference type="ARBA" id="ARBA00022692"/>
    </source>
</evidence>
<evidence type="ECO:0000256" key="2">
    <source>
        <dbReference type="ARBA" id="ARBA00009726"/>
    </source>
</evidence>
<keyword evidence="9 12" id="KW-1133">Transmembrane helix</keyword>
<dbReference type="PROSITE" id="PS50929">
    <property type="entry name" value="ABC_TM1F"/>
    <property type="match status" value="2"/>
</dbReference>
<evidence type="ECO:0000256" key="9">
    <source>
        <dbReference type="ARBA" id="ARBA00022989"/>
    </source>
</evidence>
<keyword evidence="4" id="KW-0926">Vacuole</keyword>
<reference evidence="15 16" key="1">
    <citation type="journal article" date="2016" name="Mol. Biol. Evol.">
        <title>Comparative Genomics of Early-Diverging Mushroom-Forming Fungi Provides Insights into the Origins of Lignocellulose Decay Capabilities.</title>
        <authorList>
            <person name="Nagy L.G."/>
            <person name="Riley R."/>
            <person name="Tritt A."/>
            <person name="Adam C."/>
            <person name="Daum C."/>
            <person name="Floudas D."/>
            <person name="Sun H."/>
            <person name="Yadav J.S."/>
            <person name="Pangilinan J."/>
            <person name="Larsson K.H."/>
            <person name="Matsuura K."/>
            <person name="Barry K."/>
            <person name="Labutti K."/>
            <person name="Kuo R."/>
            <person name="Ohm R.A."/>
            <person name="Bhattacharya S.S."/>
            <person name="Shirouzu T."/>
            <person name="Yoshinaga Y."/>
            <person name="Martin F.M."/>
            <person name="Grigoriev I.V."/>
            <person name="Hibbett D.S."/>
        </authorList>
    </citation>
    <scope>NUCLEOTIDE SEQUENCE [LARGE SCALE GENOMIC DNA]</scope>
    <source>
        <strain evidence="15 16">HHB12029</strain>
    </source>
</reference>
<dbReference type="STRING" id="1314781.A0A165BBL4"/>
<dbReference type="Proteomes" id="UP000077266">
    <property type="component" value="Unassembled WGS sequence"/>
</dbReference>
<feature type="transmembrane region" description="Helical" evidence="12">
    <location>
        <begin position="965"/>
        <end position="989"/>
    </location>
</feature>
<keyword evidence="8" id="KW-0067">ATP-binding</keyword>
<dbReference type="GO" id="GO:0000329">
    <property type="term" value="C:fungal-type vacuole membrane"/>
    <property type="evidence" value="ECO:0007669"/>
    <property type="project" value="UniProtKB-ARBA"/>
</dbReference>
<dbReference type="GO" id="GO:0016887">
    <property type="term" value="F:ATP hydrolysis activity"/>
    <property type="evidence" value="ECO:0007669"/>
    <property type="project" value="InterPro"/>
</dbReference>
<dbReference type="GO" id="GO:0005524">
    <property type="term" value="F:ATP binding"/>
    <property type="evidence" value="ECO:0007669"/>
    <property type="project" value="UniProtKB-KW"/>
</dbReference>
<feature type="transmembrane region" description="Helical" evidence="12">
    <location>
        <begin position="232"/>
        <end position="254"/>
    </location>
</feature>
<dbReference type="InterPro" id="IPR017871">
    <property type="entry name" value="ABC_transporter-like_CS"/>
</dbReference>
<feature type="transmembrane region" description="Helical" evidence="12">
    <location>
        <begin position="928"/>
        <end position="953"/>
    </location>
</feature>
<evidence type="ECO:0000256" key="4">
    <source>
        <dbReference type="ARBA" id="ARBA00022554"/>
    </source>
</evidence>
<feature type="region of interest" description="Disordered" evidence="11">
    <location>
        <begin position="830"/>
        <end position="870"/>
    </location>
</feature>
<feature type="domain" description="ABC transmembrane type-1" evidence="14">
    <location>
        <begin position="932"/>
        <end position="1209"/>
    </location>
</feature>
<evidence type="ECO:0000256" key="6">
    <source>
        <dbReference type="ARBA" id="ARBA00022737"/>
    </source>
</evidence>
<dbReference type="InterPro" id="IPR027417">
    <property type="entry name" value="P-loop_NTPase"/>
</dbReference>
<comment type="subcellular location">
    <subcellularLocation>
        <location evidence="1">Vacuole membrane</location>
        <topology evidence="1">Multi-pass membrane protein</topology>
    </subcellularLocation>
</comment>
<evidence type="ECO:0000256" key="1">
    <source>
        <dbReference type="ARBA" id="ARBA00004128"/>
    </source>
</evidence>
<keyword evidence="16" id="KW-1185">Reference proteome</keyword>
<dbReference type="CDD" id="cd03244">
    <property type="entry name" value="ABCC_MRP_domain2"/>
    <property type="match status" value="1"/>
</dbReference>
<dbReference type="FunFam" id="1.20.1560.10:FF:000010">
    <property type="entry name" value="Multidrug resistance-associated ABC transporter"/>
    <property type="match status" value="1"/>
</dbReference>
<sequence length="1489" mass="163220">MASCVDPSGDGLHPISRARPFDLSLCFERFVLLPSLSAAFQLFAIASLAYLLRTHEVLERGRTSKNLLKAKIVVLVGAFVVACLHLDAAAASLQITTAALVWVNHTRARWSNTVLSLFWPLHILALAVAARTDFMVGDTQQTQYHAGLGVLELLVFIFELLGPEVGMEEDPHEIPLARANVYSVWSFGWLTPFMRLGTKKYVTAEDLYNMPEADQTVNLGARLYNAMKKHDNLWLALARAYGWPMFVALVLKVFQDLLAFAQPQLLRLLLRFLPRYQASRSSHVPLDYNSFFALAGLYDDSPEREVPLIQGFAIAGLMFFAALTQTAILHQYFQRCFETGMRVRAGLVRAIYDKALVLSCTERTTRATGDIVNLMSVDATRLQDLCTYGLITVSGPLQITLAFVSLYNLLGWPAFVGVAVMIVSIPLNTYIARILKKMQEQQMKNRDQRTRAMTEVLGNIKSIKLYAWEPAFIKRVLDIRNDREMVMLRKIGVMNTISGALWAGVPLLVAFASFAVAARTGQVLTSDVIFPAIALFMLLQFPLAMFGMITSSVVEALVSVRRLRSFLHAGELQPDARATLPPPAPGSDEPVLEVAGGEFTWDANVDGTNTKSSTLEGIDLVVKPGQLVGVLGRVGAGKTSLLSAIVGEMVRVEGSVTVRGTIALAPQNPWIMSGSVRDNITFSHAFEQDFYDAVLDACALRPDLETLTDGDLTLVGEKGITLSGGQRARIALARAVYARADLYLLDDVLAAVDSHVARHVFDNVIGPRGLLGSKARVLVTNTVAFVRQFDELLFMRRGIVLERASYAEAMLNQESELFKLIVHHGRGLTGSASTSASGSTTPVTSFGADGETMVDTPSDEETKSVGSNEKAIERKTYGRATLLPIKAVQPPGQPDISTPQQTKEHSEVGKVKWKVYSQYIAAASRTGFAMFVLLIIASQASSIAANVVLMRWGDAGGRADVGHYILLYGLCALASAASSALAGLFLWIFCSLRSARYLHDSMLFAVMRAPLSFFETTPTGRVMNLFSRDTYVVDQVLARLIQAFVRTLVSVLGIVAVICTSFPLFLVSLPPIAYVYHMVMTYYLATSRELKRLDAVSRSPIFSWFSESLGGLSTIRAFGQQSIFTANIERLVDRNQECYILSISVNRWLAIRLELLGAAIILTASCLALTTLGIRGTINAGLVGLVLSYGLNTTGSLNWVVRSASEVEQNIVSVERVLHYVDLEPEAPDYIEENKPAGQWPSEGRVELRNYSLRYRPNLPLVLNDISLDIKPREKVGICGRTGAGKSSLLLALFRIIEPASGTIVIDGVDITKLGLHDLRSAISIIPQEPQLFEGTMRENIDPTGLYQDDEIWHALEQSHLKAFVQGLPGSLDARVAEGGSSMSSGQRQLLCFARALLRKSTILVLDEATSAVDLESDKAIQDILHGPQFANVTMLTIAHRLHTIMESDRVLVLDAGKVAEFDSPENLIANRESRFYSLAAEAGLVKPE</sequence>
<keyword evidence="3" id="KW-0813">Transport</keyword>
<gene>
    <name evidence="15" type="ORF">EXIGLDRAFT_429449</name>
</gene>
<dbReference type="EMBL" id="KV426501">
    <property type="protein sequence ID" value="KZV80265.1"/>
    <property type="molecule type" value="Genomic_DNA"/>
</dbReference>
<evidence type="ECO:0000256" key="11">
    <source>
        <dbReference type="SAM" id="MobiDB-lite"/>
    </source>
</evidence>
<feature type="domain" description="ABC transporter" evidence="13">
    <location>
        <begin position="600"/>
        <end position="822"/>
    </location>
</feature>
<feature type="transmembrane region" description="Helical" evidence="12">
    <location>
        <begin position="308"/>
        <end position="333"/>
    </location>
</feature>
<feature type="domain" description="ABC transporter" evidence="13">
    <location>
        <begin position="1248"/>
        <end position="1481"/>
    </location>
</feature>
<dbReference type="Pfam" id="PF00005">
    <property type="entry name" value="ABC_tran"/>
    <property type="match status" value="2"/>
</dbReference>
<evidence type="ECO:0000256" key="7">
    <source>
        <dbReference type="ARBA" id="ARBA00022741"/>
    </source>
</evidence>
<evidence type="ECO:0000313" key="16">
    <source>
        <dbReference type="Proteomes" id="UP000077266"/>
    </source>
</evidence>
<evidence type="ECO:0000313" key="15">
    <source>
        <dbReference type="EMBL" id="KZV80265.1"/>
    </source>
</evidence>
<comment type="similarity">
    <text evidence="2">Belongs to the ABC transporter superfamily. ABCC family. Conjugate transporter (TC 3.A.1.208) subfamily.</text>
</comment>
<feature type="transmembrane region" description="Helical" evidence="12">
    <location>
        <begin position="528"/>
        <end position="558"/>
    </location>
</feature>
<protein>
    <submittedName>
        <fullName evidence="15">Multidrug resistance-associated ABC transporter</fullName>
    </submittedName>
</protein>
<dbReference type="FunFam" id="1.20.1560.10:FF:000020">
    <property type="entry name" value="ABC metal ion transporter"/>
    <property type="match status" value="1"/>
</dbReference>
<dbReference type="SMART" id="SM00382">
    <property type="entry name" value="AAA"/>
    <property type="match status" value="2"/>
</dbReference>
<dbReference type="Pfam" id="PF00664">
    <property type="entry name" value="ABC_membrane"/>
    <property type="match status" value="2"/>
</dbReference>
<dbReference type="InterPro" id="IPR003593">
    <property type="entry name" value="AAA+_ATPase"/>
</dbReference>
<evidence type="ECO:0000259" key="13">
    <source>
        <dbReference type="PROSITE" id="PS50893"/>
    </source>
</evidence>
<dbReference type="FunFam" id="3.40.50.300:FF:000997">
    <property type="entry name" value="Multidrug resistance-associated protein 1"/>
    <property type="match status" value="1"/>
</dbReference>
<dbReference type="InterPro" id="IPR050173">
    <property type="entry name" value="ABC_transporter_C-like"/>
</dbReference>
<feature type="transmembrane region" description="Helical" evidence="12">
    <location>
        <begin position="72"/>
        <end position="102"/>
    </location>
</feature>
<dbReference type="FunCoup" id="A0A165BBL4">
    <property type="interactions" value="162"/>
</dbReference>
<dbReference type="InterPro" id="IPR056227">
    <property type="entry name" value="TMD0_ABC"/>
</dbReference>
<organism evidence="15 16">
    <name type="scientific">Exidia glandulosa HHB12029</name>
    <dbReference type="NCBI Taxonomy" id="1314781"/>
    <lineage>
        <taxon>Eukaryota</taxon>
        <taxon>Fungi</taxon>
        <taxon>Dikarya</taxon>
        <taxon>Basidiomycota</taxon>
        <taxon>Agaricomycotina</taxon>
        <taxon>Agaricomycetes</taxon>
        <taxon>Auriculariales</taxon>
        <taxon>Exidiaceae</taxon>
        <taxon>Exidia</taxon>
    </lineage>
</organism>
<dbReference type="Gene3D" id="3.40.50.300">
    <property type="entry name" value="P-loop containing nucleotide triphosphate hydrolases"/>
    <property type="match status" value="2"/>
</dbReference>
<evidence type="ECO:0000256" key="3">
    <source>
        <dbReference type="ARBA" id="ARBA00022448"/>
    </source>
</evidence>
<evidence type="ECO:0000256" key="12">
    <source>
        <dbReference type="SAM" id="Phobius"/>
    </source>
</evidence>
<name>A0A165BBL4_EXIGL</name>